<feature type="region of interest" description="Disordered" evidence="1">
    <location>
        <begin position="578"/>
        <end position="598"/>
    </location>
</feature>
<feature type="compositionally biased region" description="Acidic residues" evidence="1">
    <location>
        <begin position="579"/>
        <end position="594"/>
    </location>
</feature>
<accession>A0A0H2RX96</accession>
<dbReference type="InParanoid" id="A0A0H2RX96"/>
<dbReference type="Gene3D" id="1.20.1280.50">
    <property type="match status" value="1"/>
</dbReference>
<organism evidence="3 4">
    <name type="scientific">Schizopora paradoxa</name>
    <dbReference type="NCBI Taxonomy" id="27342"/>
    <lineage>
        <taxon>Eukaryota</taxon>
        <taxon>Fungi</taxon>
        <taxon>Dikarya</taxon>
        <taxon>Basidiomycota</taxon>
        <taxon>Agaricomycotina</taxon>
        <taxon>Agaricomycetes</taxon>
        <taxon>Hymenochaetales</taxon>
        <taxon>Schizoporaceae</taxon>
        <taxon>Schizopora</taxon>
    </lineage>
</organism>
<reference evidence="3 4" key="1">
    <citation type="submission" date="2015-04" db="EMBL/GenBank/DDBJ databases">
        <title>Complete genome sequence of Schizopora paradoxa KUC8140, a cosmopolitan wood degrader in East Asia.</title>
        <authorList>
            <consortium name="DOE Joint Genome Institute"/>
            <person name="Min B."/>
            <person name="Park H."/>
            <person name="Jang Y."/>
            <person name="Kim J.-J."/>
            <person name="Kim K.H."/>
            <person name="Pangilinan J."/>
            <person name="Lipzen A."/>
            <person name="Riley R."/>
            <person name="Grigoriev I.V."/>
            <person name="Spatafora J.W."/>
            <person name="Choi I.-G."/>
        </authorList>
    </citation>
    <scope>NUCLEOTIDE SEQUENCE [LARGE SCALE GENOMIC DNA]</scope>
    <source>
        <strain evidence="3 4">KUC8140</strain>
    </source>
</reference>
<feature type="domain" description="F-box" evidence="2">
    <location>
        <begin position="128"/>
        <end position="208"/>
    </location>
</feature>
<dbReference type="Proteomes" id="UP000053477">
    <property type="component" value="Unassembled WGS sequence"/>
</dbReference>
<evidence type="ECO:0000256" key="1">
    <source>
        <dbReference type="SAM" id="MobiDB-lite"/>
    </source>
</evidence>
<dbReference type="OrthoDB" id="2884925at2759"/>
<evidence type="ECO:0000313" key="3">
    <source>
        <dbReference type="EMBL" id="KLO14063.1"/>
    </source>
</evidence>
<dbReference type="AlphaFoldDB" id="A0A0H2RX96"/>
<name>A0A0H2RX96_9AGAM</name>
<dbReference type="Gene3D" id="3.80.10.10">
    <property type="entry name" value="Ribonuclease Inhibitor"/>
    <property type="match status" value="1"/>
</dbReference>
<dbReference type="Pfam" id="PF13013">
    <property type="entry name" value="F-box-like_2"/>
    <property type="match status" value="1"/>
</dbReference>
<dbReference type="InterPro" id="IPR001810">
    <property type="entry name" value="F-box_dom"/>
</dbReference>
<dbReference type="EMBL" id="KQ085949">
    <property type="protein sequence ID" value="KLO14063.1"/>
    <property type="molecule type" value="Genomic_DNA"/>
</dbReference>
<evidence type="ECO:0000259" key="2">
    <source>
        <dbReference type="Pfam" id="PF13013"/>
    </source>
</evidence>
<dbReference type="SUPFAM" id="SSF52047">
    <property type="entry name" value="RNI-like"/>
    <property type="match status" value="1"/>
</dbReference>
<proteinExistence type="predicted"/>
<dbReference type="InterPro" id="IPR032675">
    <property type="entry name" value="LRR_dom_sf"/>
</dbReference>
<sequence>MEPQEDDGDGGRETSPAPGLERQRIHPEVISAMLGVVERLGDNGGRIGTLSDLFDVNELWGSEAESRLRNSSQSGKDADSMKVERSRRREDTRDSLKIARNAASAFVEIGNHVFSQARILEERLEAEEFADRVALLSLPDEILAIIFKIVVDRTVLREDDTFQPLAHVHASVILSHVCQRFRHIATSTPYFWNRTLNVMPTDMVEMCFDRLLAPTAEVAMTGPNRGYFSVHSTSIDSYKSYLSTVIPFSRHWRRYTHEDMYNFIDGLTEVASLTRDLNAPHLSSLSIAYSPSTPRLTNGERSQEHQDAFHYFSSWSCPSLVSLVIANFVPVPYMIPNSSSLKKLDMKLCFGSLTSIFSWKCLASFLSSLSQLEELSFTIEILNLDTEKDDFPIPTEVELSRVRELEIVFYRCNAERVDIMFTNIRLPNLASLKICAWGLAEWEEQENIDAVIRSVIPDERSFPKLAHFELGLGTDNESILDVESRRRPICTVCIPFASLTLVNHFTIVGTYYDFAPLPGGSFLPSLRSLTLKDCKKLNREWIIQLLSALFKQKSLHPSQLKVEDCMWTKTAEELKMQSEDEFNSFEDGDDEDEGLDYRSVSAEEMIKLARATN</sequence>
<feature type="compositionally biased region" description="Basic and acidic residues" evidence="1">
    <location>
        <begin position="76"/>
        <end position="93"/>
    </location>
</feature>
<protein>
    <recommendedName>
        <fullName evidence="2">F-box domain-containing protein</fullName>
    </recommendedName>
</protein>
<evidence type="ECO:0000313" key="4">
    <source>
        <dbReference type="Proteomes" id="UP000053477"/>
    </source>
</evidence>
<feature type="region of interest" description="Disordered" evidence="1">
    <location>
        <begin position="1"/>
        <end position="26"/>
    </location>
</feature>
<gene>
    <name evidence="3" type="ORF">SCHPADRAFT_996871</name>
</gene>
<keyword evidence="4" id="KW-1185">Reference proteome</keyword>
<feature type="region of interest" description="Disordered" evidence="1">
    <location>
        <begin position="65"/>
        <end position="93"/>
    </location>
</feature>